<evidence type="ECO:0000256" key="1">
    <source>
        <dbReference type="SAM" id="MobiDB-lite"/>
    </source>
</evidence>
<dbReference type="GeneID" id="39988439"/>
<protein>
    <recommendedName>
        <fullName evidence="2">PH domain-containing protein</fullName>
    </recommendedName>
</protein>
<feature type="region of interest" description="Disordered" evidence="1">
    <location>
        <begin position="802"/>
        <end position="1015"/>
    </location>
</feature>
<dbReference type="Proteomes" id="UP000192257">
    <property type="component" value="Unassembled WGS sequence"/>
</dbReference>
<feature type="region of interest" description="Disordered" evidence="1">
    <location>
        <begin position="121"/>
        <end position="175"/>
    </location>
</feature>
<feature type="region of interest" description="Disordered" evidence="1">
    <location>
        <begin position="259"/>
        <end position="327"/>
    </location>
</feature>
<organism evidence="3 4">
    <name type="scientific">Trypanosoma theileri</name>
    <dbReference type="NCBI Taxonomy" id="67003"/>
    <lineage>
        <taxon>Eukaryota</taxon>
        <taxon>Discoba</taxon>
        <taxon>Euglenozoa</taxon>
        <taxon>Kinetoplastea</taxon>
        <taxon>Metakinetoplastina</taxon>
        <taxon>Trypanosomatida</taxon>
        <taxon>Trypanosomatidae</taxon>
        <taxon>Trypanosoma</taxon>
    </lineage>
</organism>
<feature type="domain" description="PH" evidence="2">
    <location>
        <begin position="500"/>
        <end position="595"/>
    </location>
</feature>
<sequence>MSLGTTTADARHSVEATLNILRRLLDEESLILSQLTYVVAHIHDPLLEGCKPVDPTGKGIQKQQQNGKKGDIKIPAILTFAQYWELFANIATLTEAQSTLVGKLESAITYSTSILEQQDEKLKSKASHDGERINTSGRSLSNNRKKKEEEEKKKEKAVVSGDSNNNNNNNNSSSVGDVDVLQIIPEIFCSAAMRHYVAEHMMYSLNYTRNIAPRVLQLWRLWRARLDKHINAEERQQLTLYGRFLHFLWDTMGRERGVPDDPRVVCTRLPETPPTNTNTTNTTTSANNNNDNNHSHNHNSNNHNNNNNNNNNNTIKSSSSSSFQALVNEPPPIPRDWRGFETLLVLLATPLASLRRYMHVARCLVESRFLRKTMRTHLQSEFVDVVALRLAEEGSIVLDELARQDVEHIIALIDESAVSPLSAQPPFASSTVAPSLSSTLNNTMGTATISTNSITTNNTITTTNNTNTNTNTTAGTPISMIGPGGKKCPRIPPDLDGSRTLIHYGHLTKRFRRGRHERLLFLFSDLLCYVEELTNGRMRLRASIALETIKVVELDDTADAVNAFDIVTNESRLTFFAPTPEQKHQWVDALRSTVMAYVKKTKKWAAEANININTNTIEGTAAAAAAAAAAAGVLGQQQQQQQLQSLSYQQKQQSGDVVRLISATAPPLPHNSRLQRQRRVDQVRQERLLMRRLSVQSNTNATITTNTNTTTNTAATLTTFRATSHIEPSPASVTSGSSDKRRRAFSWRSPHGNFDVTHWAQQSTDTVHRRVRSTDFLSRSWTPQSPYERSTGDIEILRHHNQHNQQQHPPLAPPSSIPSIPIGFSAFSGEDDNNSPSSHHENNTTTTTTTTTTTAAGVDTPGKPPRTPMMRLMSERFQEQSSFNSAEKSPCPNTVSVFQQEEEQEEEEENGEEENKVLLPSSSVGGEKSGSSMKREASVDVSRFSTDDVLTIERELREGEEEPVETPTKEKEEEGGTESNNTDTNSNCKDKNDNISLCESRDVQFAPTHKKETEE</sequence>
<reference evidence="3 4" key="1">
    <citation type="submission" date="2017-03" db="EMBL/GenBank/DDBJ databases">
        <title>An alternative strategy for trypanosome survival in the mammalian bloodstream revealed through genome and transcriptome analysis of the ubiquitous bovine parasite Trypanosoma (Megatrypanum) theileri.</title>
        <authorList>
            <person name="Kelly S."/>
            <person name="Ivens A."/>
            <person name="Mott A."/>
            <person name="O'Neill E."/>
            <person name="Emms D."/>
            <person name="Macleod O."/>
            <person name="Voorheis P."/>
            <person name="Matthews J."/>
            <person name="Matthews K."/>
            <person name="Carrington M."/>
        </authorList>
    </citation>
    <scope>NUCLEOTIDE SEQUENCE [LARGE SCALE GENOMIC DNA]</scope>
    <source>
        <strain evidence="3">Edinburgh</strain>
    </source>
</reference>
<feature type="compositionally biased region" description="Low complexity" evidence="1">
    <location>
        <begin position="275"/>
        <end position="322"/>
    </location>
</feature>
<evidence type="ECO:0000259" key="2">
    <source>
        <dbReference type="PROSITE" id="PS50003"/>
    </source>
</evidence>
<feature type="compositionally biased region" description="Low complexity" evidence="1">
    <location>
        <begin position="158"/>
        <end position="175"/>
    </location>
</feature>
<dbReference type="Gene3D" id="2.30.29.30">
    <property type="entry name" value="Pleckstrin-homology domain (PH domain)/Phosphotyrosine-binding domain (PTB)"/>
    <property type="match status" value="1"/>
</dbReference>
<dbReference type="AlphaFoldDB" id="A0A1X0NMM1"/>
<dbReference type="SUPFAM" id="SSF50729">
    <property type="entry name" value="PH domain-like"/>
    <property type="match status" value="1"/>
</dbReference>
<gene>
    <name evidence="3" type="ORF">TM35_000311780</name>
</gene>
<dbReference type="VEuPathDB" id="TriTrypDB:TM35_000311780"/>
<keyword evidence="4" id="KW-1185">Reference proteome</keyword>
<dbReference type="Pfam" id="PF00169">
    <property type="entry name" value="PH"/>
    <property type="match status" value="1"/>
</dbReference>
<feature type="compositionally biased region" description="Low complexity" evidence="1">
    <location>
        <begin position="921"/>
        <end position="932"/>
    </location>
</feature>
<accession>A0A1X0NMM1</accession>
<comment type="caution">
    <text evidence="3">The sequence shown here is derived from an EMBL/GenBank/DDBJ whole genome shotgun (WGS) entry which is preliminary data.</text>
</comment>
<feature type="compositionally biased region" description="Basic and acidic residues" evidence="1">
    <location>
        <begin position="146"/>
        <end position="157"/>
    </location>
</feature>
<proteinExistence type="predicted"/>
<evidence type="ECO:0000313" key="4">
    <source>
        <dbReference type="Proteomes" id="UP000192257"/>
    </source>
</evidence>
<feature type="compositionally biased region" description="Polar residues" evidence="1">
    <location>
        <begin position="133"/>
        <end position="142"/>
    </location>
</feature>
<feature type="compositionally biased region" description="Polar residues" evidence="1">
    <location>
        <begin position="879"/>
        <end position="898"/>
    </location>
</feature>
<dbReference type="InterPro" id="IPR001849">
    <property type="entry name" value="PH_domain"/>
</dbReference>
<dbReference type="EMBL" id="NBCO01000031">
    <property type="protein sequence ID" value="ORC85992.1"/>
    <property type="molecule type" value="Genomic_DNA"/>
</dbReference>
<dbReference type="SMART" id="SM00233">
    <property type="entry name" value="PH"/>
    <property type="match status" value="1"/>
</dbReference>
<evidence type="ECO:0000313" key="3">
    <source>
        <dbReference type="EMBL" id="ORC85992.1"/>
    </source>
</evidence>
<feature type="compositionally biased region" description="Low complexity" evidence="1">
    <location>
        <begin position="844"/>
        <end position="854"/>
    </location>
</feature>
<name>A0A1X0NMM1_9TRYP</name>
<feature type="compositionally biased region" description="Basic and acidic residues" evidence="1">
    <location>
        <begin position="121"/>
        <end position="132"/>
    </location>
</feature>
<dbReference type="STRING" id="67003.A0A1X0NMM1"/>
<feature type="compositionally biased region" description="Acidic residues" evidence="1">
    <location>
        <begin position="900"/>
        <end position="912"/>
    </location>
</feature>
<dbReference type="RefSeq" id="XP_028880058.1">
    <property type="nucleotide sequence ID" value="XM_029028659.1"/>
</dbReference>
<dbReference type="OrthoDB" id="252659at2759"/>
<dbReference type="PANTHER" id="PTHR42264">
    <property type="entry name" value="EPHRIN_REC_LIKE DOMAIN-CONTAINING PROTEIN"/>
    <property type="match status" value="1"/>
</dbReference>
<dbReference type="InterPro" id="IPR011993">
    <property type="entry name" value="PH-like_dom_sf"/>
</dbReference>
<dbReference type="PROSITE" id="PS50003">
    <property type="entry name" value="PH_DOMAIN"/>
    <property type="match status" value="1"/>
</dbReference>